<feature type="chain" id="PRO_5038842841" description="DUF3558 domain-containing protein" evidence="2">
    <location>
        <begin position="22"/>
        <end position="205"/>
    </location>
</feature>
<keyword evidence="4" id="KW-1185">Reference proteome</keyword>
<organism evidence="3 4">
    <name type="scientific">Amycolatopsis alkalitolerans</name>
    <dbReference type="NCBI Taxonomy" id="2547244"/>
    <lineage>
        <taxon>Bacteria</taxon>
        <taxon>Bacillati</taxon>
        <taxon>Actinomycetota</taxon>
        <taxon>Actinomycetes</taxon>
        <taxon>Pseudonocardiales</taxon>
        <taxon>Pseudonocardiaceae</taxon>
        <taxon>Amycolatopsis</taxon>
    </lineage>
</organism>
<keyword evidence="2" id="KW-0732">Signal</keyword>
<evidence type="ECO:0000313" key="4">
    <source>
        <dbReference type="Proteomes" id="UP000305546"/>
    </source>
</evidence>
<proteinExistence type="predicted"/>
<gene>
    <name evidence="3" type="ORF">FG385_15235</name>
</gene>
<dbReference type="Proteomes" id="UP000305546">
    <property type="component" value="Unassembled WGS sequence"/>
</dbReference>
<dbReference type="AlphaFoldDB" id="A0A5C4LZP4"/>
<comment type="caution">
    <text evidence="3">The sequence shown here is derived from an EMBL/GenBank/DDBJ whole genome shotgun (WGS) entry which is preliminary data.</text>
</comment>
<reference evidence="3 4" key="1">
    <citation type="submission" date="2019-06" db="EMBL/GenBank/DDBJ databases">
        <title>Amycolatopsis alkalitolerans sp. nov., isolated from Gastrodia elata Blume.</title>
        <authorList>
            <person name="Narsing Rao M.P."/>
            <person name="Li W.J."/>
        </authorList>
    </citation>
    <scope>NUCLEOTIDE SEQUENCE [LARGE SCALE GENOMIC DNA]</scope>
    <source>
        <strain evidence="3 4">SYSUP0005</strain>
    </source>
</reference>
<name>A0A5C4LZP4_9PSEU</name>
<evidence type="ECO:0000256" key="1">
    <source>
        <dbReference type="SAM" id="MobiDB-lite"/>
    </source>
</evidence>
<evidence type="ECO:0008006" key="5">
    <source>
        <dbReference type="Google" id="ProtNLM"/>
    </source>
</evidence>
<accession>A0A5C4LZP4</accession>
<feature type="signal peptide" evidence="2">
    <location>
        <begin position="1"/>
        <end position="21"/>
    </location>
</feature>
<evidence type="ECO:0000313" key="3">
    <source>
        <dbReference type="EMBL" id="TNC25434.1"/>
    </source>
</evidence>
<dbReference type="PROSITE" id="PS51257">
    <property type="entry name" value="PROKAR_LIPOPROTEIN"/>
    <property type="match status" value="1"/>
</dbReference>
<feature type="region of interest" description="Disordered" evidence="1">
    <location>
        <begin position="33"/>
        <end position="52"/>
    </location>
</feature>
<dbReference type="OrthoDB" id="3689832at2"/>
<evidence type="ECO:0000256" key="2">
    <source>
        <dbReference type="SAM" id="SignalP"/>
    </source>
</evidence>
<dbReference type="EMBL" id="VDFW01000011">
    <property type="protein sequence ID" value="TNC25434.1"/>
    <property type="molecule type" value="Genomic_DNA"/>
</dbReference>
<protein>
    <recommendedName>
        <fullName evidence="5">DUF3558 domain-containing protein</fullName>
    </recommendedName>
</protein>
<sequence length="205" mass="20770">MRYGRLVVLSTVLLAGLAGCADRPNNLETYYDRPAGAATTSTPPPAAPGKPDAAAAAASSAQREIADEVTAAVLTKSDLAGEGVRPATERPESSACFNGVPAGDPRGASWTYSSGSSLIQQVTGYLDETATGVLDRVRCDGRALDLPLPSGAESVRGWCSGGTCTVLLAAGHVLSGLEVSATTSTRAEDAVKSLAPLAARKLPAT</sequence>